<dbReference type="AlphaFoldDB" id="A0A840ZHB7"/>
<comment type="similarity">
    <text evidence="1">Belongs to the NADH dehydrogenase family.</text>
</comment>
<reference evidence="7 8" key="1">
    <citation type="submission" date="2020-08" db="EMBL/GenBank/DDBJ databases">
        <title>Genomic Encyclopedia of Type Strains, Phase IV (KMG-IV): sequencing the most valuable type-strain genomes for metagenomic binning, comparative biology and taxonomic classification.</title>
        <authorList>
            <person name="Goeker M."/>
        </authorList>
    </citation>
    <scope>NUCLEOTIDE SEQUENCE [LARGE SCALE GENOMIC DNA]</scope>
    <source>
        <strain evidence="7 8">DSM 2163</strain>
    </source>
</reference>
<keyword evidence="4 7" id="KW-0560">Oxidoreductase</keyword>
<dbReference type="PRINTS" id="PR00411">
    <property type="entry name" value="PNDRDTASEI"/>
</dbReference>
<proteinExistence type="inferred from homology"/>
<organism evidence="7 8">
    <name type="scientific">Methylorubrum rhodinum</name>
    <dbReference type="NCBI Taxonomy" id="29428"/>
    <lineage>
        <taxon>Bacteria</taxon>
        <taxon>Pseudomonadati</taxon>
        <taxon>Pseudomonadota</taxon>
        <taxon>Alphaproteobacteria</taxon>
        <taxon>Hyphomicrobiales</taxon>
        <taxon>Methylobacteriaceae</taxon>
        <taxon>Methylorubrum</taxon>
    </lineage>
</organism>
<dbReference type="GO" id="GO:0008137">
    <property type="term" value="F:NADH dehydrogenase (ubiquinone) activity"/>
    <property type="evidence" value="ECO:0007669"/>
    <property type="project" value="TreeGrafter"/>
</dbReference>
<dbReference type="SUPFAM" id="SSF51905">
    <property type="entry name" value="FAD/NAD(P)-binding domain"/>
    <property type="match status" value="1"/>
</dbReference>
<dbReference type="PRINTS" id="PR00368">
    <property type="entry name" value="FADPNR"/>
</dbReference>
<keyword evidence="8" id="KW-1185">Reference proteome</keyword>
<dbReference type="PANTHER" id="PTHR43706:SF9">
    <property type="entry name" value="TYPE II NADH:QUINONE OXIDOREDUCTASE"/>
    <property type="match status" value="1"/>
</dbReference>
<dbReference type="Gene3D" id="3.50.50.100">
    <property type="match status" value="1"/>
</dbReference>
<dbReference type="Proteomes" id="UP000583454">
    <property type="component" value="Unassembled WGS sequence"/>
</dbReference>
<evidence type="ECO:0000313" key="8">
    <source>
        <dbReference type="Proteomes" id="UP000583454"/>
    </source>
</evidence>
<dbReference type="InterPro" id="IPR023753">
    <property type="entry name" value="FAD/NAD-binding_dom"/>
</dbReference>
<dbReference type="GO" id="GO:0003954">
    <property type="term" value="F:NADH dehydrogenase activity"/>
    <property type="evidence" value="ECO:0007669"/>
    <property type="project" value="InterPro"/>
</dbReference>
<dbReference type="EC" id="1.6.99.3" evidence="7"/>
<sequence>MVPSESVTDLHKIVVVGGGAAGLELVTALGNKYGKRGKAHVTLVDRARTHIWKPLLHEVAAGSLDVGHHAVDYLHHAHANHFRYRIGEMTGLDRERRIVQLAASTDSEGREVTPVRAIPYDTLVMAVGSTTNDFGTPGVKEHAIALDTQEQAVRFHQRLVNGMLRAHTQEGPVRPGQLHVTVIGAGATGTELAAELHRTTREVAKTGLDKIDPAKDLKITLVEAADRILPAVPARLSSDVMALLSKIGVEVRVKARVTEVRADGVQLADGGFIPSELVVWAAGVKGANFLKDLGGLETTRNNQLVVTPTLQTTRDPDVFAMGDCAYLVEQGSDTPIPPRAQAAHQQAAHLLKQIPNKMAGKPLKPFKYRDFGSLVSLGEYTTVGNLMGFIQGKNMFIAGLFARLMYRSLYKMHETAVNGFWKTALDALARAITRRTVARVKLH</sequence>
<keyword evidence="5" id="KW-0520">NAD</keyword>
<evidence type="ECO:0000313" key="7">
    <source>
        <dbReference type="EMBL" id="MBB5756568.1"/>
    </source>
</evidence>
<dbReference type="EMBL" id="JACHOP010000004">
    <property type="protein sequence ID" value="MBB5756568.1"/>
    <property type="molecule type" value="Genomic_DNA"/>
</dbReference>
<evidence type="ECO:0000256" key="3">
    <source>
        <dbReference type="ARBA" id="ARBA00022827"/>
    </source>
</evidence>
<gene>
    <name evidence="7" type="ORF">HNR00_001268</name>
</gene>
<dbReference type="InterPro" id="IPR036188">
    <property type="entry name" value="FAD/NAD-bd_sf"/>
</dbReference>
<protein>
    <submittedName>
        <fullName evidence="7">NADH dehydrogenase</fullName>
        <ecNumber evidence="7">1.6.99.3</ecNumber>
    </submittedName>
</protein>
<evidence type="ECO:0000259" key="6">
    <source>
        <dbReference type="Pfam" id="PF07992"/>
    </source>
</evidence>
<dbReference type="PANTHER" id="PTHR43706">
    <property type="entry name" value="NADH DEHYDROGENASE"/>
    <property type="match status" value="1"/>
</dbReference>
<evidence type="ECO:0000256" key="2">
    <source>
        <dbReference type="ARBA" id="ARBA00022630"/>
    </source>
</evidence>
<keyword evidence="2" id="KW-0285">Flavoprotein</keyword>
<feature type="domain" description="FAD/NAD(P)-binding" evidence="6">
    <location>
        <begin position="12"/>
        <end position="347"/>
    </location>
</feature>
<dbReference type="InterPro" id="IPR045024">
    <property type="entry name" value="NDH-2"/>
</dbReference>
<accession>A0A840ZHB7</accession>
<evidence type="ECO:0000256" key="5">
    <source>
        <dbReference type="ARBA" id="ARBA00023027"/>
    </source>
</evidence>
<dbReference type="Pfam" id="PF07992">
    <property type="entry name" value="Pyr_redox_2"/>
    <property type="match status" value="1"/>
</dbReference>
<keyword evidence="3" id="KW-0274">FAD</keyword>
<comment type="caution">
    <text evidence="7">The sequence shown here is derived from an EMBL/GenBank/DDBJ whole genome shotgun (WGS) entry which is preliminary data.</text>
</comment>
<name>A0A840ZHB7_9HYPH</name>
<evidence type="ECO:0000256" key="4">
    <source>
        <dbReference type="ARBA" id="ARBA00023002"/>
    </source>
</evidence>
<dbReference type="RefSeq" id="WP_183566606.1">
    <property type="nucleotide sequence ID" value="NZ_JACHOP010000004.1"/>
</dbReference>
<evidence type="ECO:0000256" key="1">
    <source>
        <dbReference type="ARBA" id="ARBA00005272"/>
    </source>
</evidence>